<comment type="subcellular location">
    <subcellularLocation>
        <location evidence="1">Cell membrane</location>
        <topology evidence="1">Multi-pass membrane protein</topology>
    </subcellularLocation>
</comment>
<keyword evidence="5 6" id="KW-0472">Membrane</keyword>
<evidence type="ECO:0000313" key="9">
    <source>
        <dbReference type="Proteomes" id="UP000015346"/>
    </source>
</evidence>
<feature type="transmembrane region" description="Helical" evidence="6">
    <location>
        <begin position="6"/>
        <end position="26"/>
    </location>
</feature>
<evidence type="ECO:0000256" key="2">
    <source>
        <dbReference type="ARBA" id="ARBA00022475"/>
    </source>
</evidence>
<evidence type="ECO:0000256" key="5">
    <source>
        <dbReference type="ARBA" id="ARBA00023136"/>
    </source>
</evidence>
<dbReference type="RefSeq" id="WP_021098798.1">
    <property type="nucleotide sequence ID" value="NZ_KE557324.1"/>
</dbReference>
<evidence type="ECO:0000256" key="6">
    <source>
        <dbReference type="SAM" id="Phobius"/>
    </source>
</evidence>
<evidence type="ECO:0000313" key="8">
    <source>
        <dbReference type="EMBL" id="EPX83109.1"/>
    </source>
</evidence>
<feature type="transmembrane region" description="Helical" evidence="6">
    <location>
        <begin position="38"/>
        <end position="56"/>
    </location>
</feature>
<dbReference type="AlphaFoldDB" id="S9SA55"/>
<keyword evidence="3 6" id="KW-0812">Transmembrane</keyword>
<feature type="domain" description="Cardiolipin synthase N-terminal" evidence="7">
    <location>
        <begin position="16"/>
        <end position="58"/>
    </location>
</feature>
<keyword evidence="9" id="KW-1185">Reference proteome</keyword>
<dbReference type="InterPro" id="IPR027379">
    <property type="entry name" value="CLS_N"/>
</dbReference>
<sequence>MNFTGYGGLFGLVILILDLWAIISVVGSNASTGAKVGWVLAIVILPILGFLAWLAAGPRSIRHAP</sequence>
<dbReference type="HOGENOM" id="CLU_176001_6_1_5"/>
<dbReference type="STRING" id="1123069.ruthe_02726"/>
<gene>
    <name evidence="8" type="ORF">ruthe_02726</name>
</gene>
<accession>S9SA55</accession>
<dbReference type="Pfam" id="PF13396">
    <property type="entry name" value="PLDc_N"/>
    <property type="match status" value="1"/>
</dbReference>
<evidence type="ECO:0000259" key="7">
    <source>
        <dbReference type="Pfam" id="PF13396"/>
    </source>
</evidence>
<dbReference type="GO" id="GO:0005886">
    <property type="term" value="C:plasma membrane"/>
    <property type="evidence" value="ECO:0007669"/>
    <property type="project" value="UniProtKB-SubCell"/>
</dbReference>
<name>S9SA55_9RHOB</name>
<dbReference type="EMBL" id="AOLV01000033">
    <property type="protein sequence ID" value="EPX83109.1"/>
    <property type="molecule type" value="Genomic_DNA"/>
</dbReference>
<reference evidence="8 9" key="1">
    <citation type="journal article" date="2013" name="Stand. Genomic Sci.">
        <title>Genome sequence of the reddish-pigmented Rubellimicrobium thermophilum type strain (DSM 16684(T)), a member of the Roseobacter clade.</title>
        <authorList>
            <person name="Fiebig A."/>
            <person name="Riedel T."/>
            <person name="Gronow S."/>
            <person name="Petersen J."/>
            <person name="Klenk H.P."/>
            <person name="Goker M."/>
        </authorList>
    </citation>
    <scope>NUCLEOTIDE SEQUENCE [LARGE SCALE GENOMIC DNA]</scope>
    <source>
        <strain evidence="8 9">DSM 16684</strain>
    </source>
</reference>
<keyword evidence="4 6" id="KW-1133">Transmembrane helix</keyword>
<proteinExistence type="predicted"/>
<dbReference type="Proteomes" id="UP000015346">
    <property type="component" value="Unassembled WGS sequence"/>
</dbReference>
<evidence type="ECO:0000256" key="4">
    <source>
        <dbReference type="ARBA" id="ARBA00022989"/>
    </source>
</evidence>
<organism evidence="8 9">
    <name type="scientific">Rubellimicrobium thermophilum DSM 16684</name>
    <dbReference type="NCBI Taxonomy" id="1123069"/>
    <lineage>
        <taxon>Bacteria</taxon>
        <taxon>Pseudomonadati</taxon>
        <taxon>Pseudomonadota</taxon>
        <taxon>Alphaproteobacteria</taxon>
        <taxon>Rhodobacterales</taxon>
        <taxon>Roseobacteraceae</taxon>
        <taxon>Rubellimicrobium</taxon>
    </lineage>
</organism>
<keyword evidence="2" id="KW-1003">Cell membrane</keyword>
<evidence type="ECO:0000256" key="1">
    <source>
        <dbReference type="ARBA" id="ARBA00004651"/>
    </source>
</evidence>
<dbReference type="OrthoDB" id="8455471at2"/>
<evidence type="ECO:0000256" key="3">
    <source>
        <dbReference type="ARBA" id="ARBA00022692"/>
    </source>
</evidence>
<comment type="caution">
    <text evidence="8">The sequence shown here is derived from an EMBL/GenBank/DDBJ whole genome shotgun (WGS) entry which is preliminary data.</text>
</comment>
<protein>
    <submittedName>
        <fullName evidence="8">Phospholipase D-nuclease</fullName>
    </submittedName>
</protein>